<reference evidence="1 2" key="1">
    <citation type="journal article" date="2019" name="Sci. Rep.">
        <title>Orb-weaving spider Araneus ventricosus genome elucidates the spidroin gene catalogue.</title>
        <authorList>
            <person name="Kono N."/>
            <person name="Nakamura H."/>
            <person name="Ohtoshi R."/>
            <person name="Moran D.A.P."/>
            <person name="Shinohara A."/>
            <person name="Yoshida Y."/>
            <person name="Fujiwara M."/>
            <person name="Mori M."/>
            <person name="Tomita M."/>
            <person name="Arakawa K."/>
        </authorList>
    </citation>
    <scope>NUCLEOTIDE SEQUENCE [LARGE SCALE GENOMIC DNA]</scope>
</reference>
<dbReference type="Proteomes" id="UP000499080">
    <property type="component" value="Unassembled WGS sequence"/>
</dbReference>
<comment type="caution">
    <text evidence="1">The sequence shown here is derived from an EMBL/GenBank/DDBJ whole genome shotgun (WGS) entry which is preliminary data.</text>
</comment>
<protein>
    <submittedName>
        <fullName evidence="1">Uncharacterized protein</fullName>
    </submittedName>
</protein>
<accession>A0A4Y2RHI8</accession>
<dbReference type="AlphaFoldDB" id="A0A4Y2RHI8"/>
<sequence>MTSLGMAIESIRAVKVVGSSSMKSIPFVSLTLGLLLRESGGKQGEHKARVLKDNTGNEMETDHPSPNVQRIVNFSSGGLSIGLQSFSPL</sequence>
<proteinExistence type="predicted"/>
<evidence type="ECO:0000313" key="2">
    <source>
        <dbReference type="Proteomes" id="UP000499080"/>
    </source>
</evidence>
<dbReference type="EMBL" id="BGPR01017154">
    <property type="protein sequence ID" value="GBN75268.1"/>
    <property type="molecule type" value="Genomic_DNA"/>
</dbReference>
<organism evidence="1 2">
    <name type="scientific">Araneus ventricosus</name>
    <name type="common">Orbweaver spider</name>
    <name type="synonym">Epeira ventricosa</name>
    <dbReference type="NCBI Taxonomy" id="182803"/>
    <lineage>
        <taxon>Eukaryota</taxon>
        <taxon>Metazoa</taxon>
        <taxon>Ecdysozoa</taxon>
        <taxon>Arthropoda</taxon>
        <taxon>Chelicerata</taxon>
        <taxon>Arachnida</taxon>
        <taxon>Araneae</taxon>
        <taxon>Araneomorphae</taxon>
        <taxon>Entelegynae</taxon>
        <taxon>Araneoidea</taxon>
        <taxon>Araneidae</taxon>
        <taxon>Araneus</taxon>
    </lineage>
</organism>
<name>A0A4Y2RHI8_ARAVE</name>
<evidence type="ECO:0000313" key="1">
    <source>
        <dbReference type="EMBL" id="GBN75268.1"/>
    </source>
</evidence>
<keyword evidence="2" id="KW-1185">Reference proteome</keyword>
<gene>
    <name evidence="1" type="ORF">AVEN_205683_1</name>
</gene>